<gene>
    <name evidence="3" type="ORF">GCWU000324_00096</name>
</gene>
<dbReference type="EMBL" id="ACJW02000001">
    <property type="protein sequence ID" value="EEP69619.1"/>
    <property type="molecule type" value="Genomic_DNA"/>
</dbReference>
<feature type="signal peptide" evidence="1">
    <location>
        <begin position="1"/>
        <end position="21"/>
    </location>
</feature>
<dbReference type="Gene3D" id="3.30.70.100">
    <property type="match status" value="1"/>
</dbReference>
<proteinExistence type="predicted"/>
<feature type="domain" description="ABM" evidence="2">
    <location>
        <begin position="24"/>
        <end position="113"/>
    </location>
</feature>
<dbReference type="HOGENOM" id="CLU_131496_0_3_4"/>
<dbReference type="GeneID" id="84905402"/>
<organism evidence="3 4">
    <name type="scientific">Kingella oralis ATCC 51147</name>
    <dbReference type="NCBI Taxonomy" id="629741"/>
    <lineage>
        <taxon>Bacteria</taxon>
        <taxon>Pseudomonadati</taxon>
        <taxon>Pseudomonadota</taxon>
        <taxon>Betaproteobacteria</taxon>
        <taxon>Neisseriales</taxon>
        <taxon>Neisseriaceae</taxon>
        <taxon>Kingella</taxon>
    </lineage>
</organism>
<evidence type="ECO:0000259" key="2">
    <source>
        <dbReference type="PROSITE" id="PS51725"/>
    </source>
</evidence>
<protein>
    <submittedName>
        <fullName evidence="3">Antibiotic biosynthesis monooxygenase</fullName>
    </submittedName>
</protein>
<accession>C4GEK9</accession>
<name>C4GEK9_9NEIS</name>
<dbReference type="PROSITE" id="PS51725">
    <property type="entry name" value="ABM"/>
    <property type="match status" value="1"/>
</dbReference>
<dbReference type="OrthoDB" id="9812192at2"/>
<sequence>MNIIKKSLVGAIATVALSAQAAPVFNIFELGVQPEKTAQYDAVGKHNIQTSIANEQGTLAMYSVKRKDNPNMAYMIELYANDAAYQTHRATPHFQHYLRDTDAMIADKTFYEIAPSELGNKGGVRWGDE</sequence>
<dbReference type="InterPro" id="IPR011008">
    <property type="entry name" value="Dimeric_a/b-barrel"/>
</dbReference>
<feature type="chain" id="PRO_5002936654" evidence="1">
    <location>
        <begin position="22"/>
        <end position="129"/>
    </location>
</feature>
<dbReference type="SUPFAM" id="SSF54909">
    <property type="entry name" value="Dimeric alpha+beta barrel"/>
    <property type="match status" value="1"/>
</dbReference>
<evidence type="ECO:0000313" key="3">
    <source>
        <dbReference type="EMBL" id="EEP69619.1"/>
    </source>
</evidence>
<evidence type="ECO:0000313" key="4">
    <source>
        <dbReference type="Proteomes" id="UP000003009"/>
    </source>
</evidence>
<reference evidence="3" key="1">
    <citation type="submission" date="2009-04" db="EMBL/GenBank/DDBJ databases">
        <authorList>
            <person name="Weinstock G."/>
            <person name="Sodergren E."/>
            <person name="Clifton S."/>
            <person name="Fulton L."/>
            <person name="Fulton B."/>
            <person name="Courtney L."/>
            <person name="Fronick C."/>
            <person name="Harrison M."/>
            <person name="Strong C."/>
            <person name="Farmer C."/>
            <person name="Delahaunty K."/>
            <person name="Markovic C."/>
            <person name="Hall O."/>
            <person name="Minx P."/>
            <person name="Tomlinson C."/>
            <person name="Mitreva M."/>
            <person name="Nelson J."/>
            <person name="Hou S."/>
            <person name="Wollam A."/>
            <person name="Pepin K.H."/>
            <person name="Johnson M."/>
            <person name="Bhonagiri V."/>
            <person name="Nash W.E."/>
            <person name="Warren W."/>
            <person name="Chinwalla A."/>
            <person name="Mardis E.R."/>
            <person name="Wilson R.K."/>
        </authorList>
    </citation>
    <scope>NUCLEOTIDE SEQUENCE [LARGE SCALE GENOMIC DNA]</scope>
    <source>
        <strain evidence="3">ATCC 51147</strain>
    </source>
</reference>
<dbReference type="PANTHER" id="PTHR33336">
    <property type="entry name" value="QUINOL MONOOXYGENASE YGIN-RELATED"/>
    <property type="match status" value="1"/>
</dbReference>
<dbReference type="InterPro" id="IPR007138">
    <property type="entry name" value="ABM_dom"/>
</dbReference>
<keyword evidence="3" id="KW-0503">Monooxygenase</keyword>
<dbReference type="GO" id="GO:0004497">
    <property type="term" value="F:monooxygenase activity"/>
    <property type="evidence" value="ECO:0007669"/>
    <property type="project" value="UniProtKB-KW"/>
</dbReference>
<dbReference type="RefSeq" id="WP_003793235.1">
    <property type="nucleotide sequence ID" value="NZ_GG665871.1"/>
</dbReference>
<keyword evidence="4" id="KW-1185">Reference proteome</keyword>
<dbReference type="Pfam" id="PF03992">
    <property type="entry name" value="ABM"/>
    <property type="match status" value="1"/>
</dbReference>
<dbReference type="PANTHER" id="PTHR33336:SF3">
    <property type="entry name" value="ABM DOMAIN-CONTAINING PROTEIN"/>
    <property type="match status" value="1"/>
</dbReference>
<dbReference type="AlphaFoldDB" id="C4GEK9"/>
<keyword evidence="1" id="KW-0732">Signal</keyword>
<dbReference type="InterPro" id="IPR050744">
    <property type="entry name" value="AI-2_Isomerase_LsrG"/>
</dbReference>
<dbReference type="STRING" id="629741.GCWU000324_00096"/>
<dbReference type="Proteomes" id="UP000003009">
    <property type="component" value="Unassembled WGS sequence"/>
</dbReference>
<evidence type="ECO:0000256" key="1">
    <source>
        <dbReference type="SAM" id="SignalP"/>
    </source>
</evidence>
<comment type="caution">
    <text evidence="3">The sequence shown here is derived from an EMBL/GenBank/DDBJ whole genome shotgun (WGS) entry which is preliminary data.</text>
</comment>
<keyword evidence="3" id="KW-0560">Oxidoreductase</keyword>